<keyword evidence="2" id="KW-1185">Reference proteome</keyword>
<dbReference type="Proteomes" id="UP000824469">
    <property type="component" value="Unassembled WGS sequence"/>
</dbReference>
<proteinExistence type="predicted"/>
<comment type="caution">
    <text evidence="1">The sequence shown here is derived from an EMBL/GenBank/DDBJ whole genome shotgun (WGS) entry which is preliminary data.</text>
</comment>
<evidence type="ECO:0000313" key="2">
    <source>
        <dbReference type="Proteomes" id="UP000824469"/>
    </source>
</evidence>
<organism evidence="1 2">
    <name type="scientific">Taxus chinensis</name>
    <name type="common">Chinese yew</name>
    <name type="synonym">Taxus wallichiana var. chinensis</name>
    <dbReference type="NCBI Taxonomy" id="29808"/>
    <lineage>
        <taxon>Eukaryota</taxon>
        <taxon>Viridiplantae</taxon>
        <taxon>Streptophyta</taxon>
        <taxon>Embryophyta</taxon>
        <taxon>Tracheophyta</taxon>
        <taxon>Spermatophyta</taxon>
        <taxon>Pinopsida</taxon>
        <taxon>Pinidae</taxon>
        <taxon>Conifers II</taxon>
        <taxon>Cupressales</taxon>
        <taxon>Taxaceae</taxon>
        <taxon>Taxus</taxon>
    </lineage>
</organism>
<protein>
    <submittedName>
        <fullName evidence="1">Uncharacterized protein</fullName>
    </submittedName>
</protein>
<reference evidence="1 2" key="1">
    <citation type="journal article" date="2021" name="Nat. Plants">
        <title>The Taxus genome provides insights into paclitaxel biosynthesis.</title>
        <authorList>
            <person name="Xiong X."/>
            <person name="Gou J."/>
            <person name="Liao Q."/>
            <person name="Li Y."/>
            <person name="Zhou Q."/>
            <person name="Bi G."/>
            <person name="Li C."/>
            <person name="Du R."/>
            <person name="Wang X."/>
            <person name="Sun T."/>
            <person name="Guo L."/>
            <person name="Liang H."/>
            <person name="Lu P."/>
            <person name="Wu Y."/>
            <person name="Zhang Z."/>
            <person name="Ro D.K."/>
            <person name="Shang Y."/>
            <person name="Huang S."/>
            <person name="Yan J."/>
        </authorList>
    </citation>
    <scope>NUCLEOTIDE SEQUENCE [LARGE SCALE GENOMIC DNA]</scope>
    <source>
        <strain evidence="1">Ta-2019</strain>
    </source>
</reference>
<accession>A0AA38BUZ2</accession>
<dbReference type="AlphaFoldDB" id="A0AA38BUZ2"/>
<sequence length="93" mass="10561">MIGTPQRSLIIPCARQGNCLVKCLKNVVSWNSQVAGYTQMVLLKVAWRISNKCYWKSSRTPQICQHPPQVVSTQELFCLVWAMNALLDTYAEC</sequence>
<dbReference type="EMBL" id="JAHRHJ020003813">
    <property type="protein sequence ID" value="KAH9287998.1"/>
    <property type="molecule type" value="Genomic_DNA"/>
</dbReference>
<feature type="non-terminal residue" evidence="1">
    <location>
        <position position="93"/>
    </location>
</feature>
<evidence type="ECO:0000313" key="1">
    <source>
        <dbReference type="EMBL" id="KAH9287998.1"/>
    </source>
</evidence>
<name>A0AA38BUZ2_TAXCH</name>
<gene>
    <name evidence="1" type="ORF">KI387_032115</name>
</gene>